<proteinExistence type="predicted"/>
<evidence type="ECO:0000256" key="1">
    <source>
        <dbReference type="SAM" id="MobiDB-lite"/>
    </source>
</evidence>
<organism evidence="2 3">
    <name type="scientific">Haloquadratum walsbyi (strain DSM 16854 / JCM 12705 / C23)</name>
    <dbReference type="NCBI Taxonomy" id="768065"/>
    <lineage>
        <taxon>Archaea</taxon>
        <taxon>Methanobacteriati</taxon>
        <taxon>Methanobacteriota</taxon>
        <taxon>Stenosarchaea group</taxon>
        <taxon>Halobacteria</taxon>
        <taxon>Halobacteriales</taxon>
        <taxon>Haloferacaceae</taxon>
        <taxon>Haloquadratum</taxon>
    </lineage>
</organism>
<sequence>MSTDSSANHSDTPSAKITLTQNDDGWWTARDERRGLTTQGETRDDALDNLDDVIDAVENDRGDQPTDEELREAGIDPEDNTTGELPDILK</sequence>
<feature type="compositionally biased region" description="Acidic residues" evidence="1">
    <location>
        <begin position="65"/>
        <end position="81"/>
    </location>
</feature>
<dbReference type="InterPro" id="IPR035069">
    <property type="entry name" value="TTHA1013/TTHA0281-like"/>
</dbReference>
<reference evidence="2 3" key="1">
    <citation type="journal article" date="2011" name="PLoS ONE">
        <title>Haloquadratum walsbyi: limited diversity in a global pond.</title>
        <authorList>
            <person name="Dyall-Smith M."/>
            <person name="Pfeiffer F."/>
            <person name="Klee K."/>
            <person name="Palm P."/>
            <person name="Gross K."/>
            <person name="Schuster S.C."/>
            <person name="Rampp M."/>
            <person name="Oesterhelt D."/>
        </authorList>
    </citation>
    <scope>NUCLEOTIDE SEQUENCE [LARGE SCALE GENOMIC DNA]</scope>
    <source>
        <strain evidence="3">DSM 16854 / JCM 12705 / C23</strain>
    </source>
</reference>
<name>G0LMD1_HALWC</name>
<dbReference type="RefSeq" id="WP_014556665.1">
    <property type="nucleotide sequence ID" value="NC_017459.1"/>
</dbReference>
<evidence type="ECO:0000313" key="3">
    <source>
        <dbReference type="Proteomes" id="UP000007954"/>
    </source>
</evidence>
<dbReference type="Pfam" id="PF24113">
    <property type="entry name" value="DUF7387"/>
    <property type="match status" value="1"/>
</dbReference>
<dbReference type="EMBL" id="FR746099">
    <property type="protein sequence ID" value="CCC41251.1"/>
    <property type="molecule type" value="Genomic_DNA"/>
</dbReference>
<dbReference type="SUPFAM" id="SSF143100">
    <property type="entry name" value="TTHA1013/TTHA0281-like"/>
    <property type="match status" value="1"/>
</dbReference>
<dbReference type="GeneID" id="12448312"/>
<dbReference type="HOGENOM" id="CLU_181226_1_0_2"/>
<evidence type="ECO:0000313" key="2">
    <source>
        <dbReference type="EMBL" id="CCC41251.1"/>
    </source>
</evidence>
<feature type="compositionally biased region" description="Acidic residues" evidence="1">
    <location>
        <begin position="47"/>
        <end position="57"/>
    </location>
</feature>
<feature type="compositionally biased region" description="Polar residues" evidence="1">
    <location>
        <begin position="1"/>
        <end position="23"/>
    </location>
</feature>
<dbReference type="AlphaFoldDB" id="G0LMD1"/>
<dbReference type="Proteomes" id="UP000007954">
    <property type="component" value="Chromosome"/>
</dbReference>
<gene>
    <name evidence="2" type="ordered locus">Hqrw_3494</name>
</gene>
<dbReference type="KEGG" id="hwc:Hqrw_3494"/>
<feature type="region of interest" description="Disordered" evidence="1">
    <location>
        <begin position="1"/>
        <end position="90"/>
    </location>
</feature>
<dbReference type="OrthoDB" id="201961at2157"/>
<evidence type="ECO:0008006" key="4">
    <source>
        <dbReference type="Google" id="ProtNLM"/>
    </source>
</evidence>
<dbReference type="InterPro" id="IPR055811">
    <property type="entry name" value="DUF7387"/>
</dbReference>
<dbReference type="Gene3D" id="3.30.160.250">
    <property type="match status" value="1"/>
</dbReference>
<accession>G0LMD1</accession>
<feature type="compositionally biased region" description="Basic and acidic residues" evidence="1">
    <location>
        <begin position="29"/>
        <end position="46"/>
    </location>
</feature>
<protein>
    <recommendedName>
        <fullName evidence="4">HicB family protein</fullName>
    </recommendedName>
</protein>